<evidence type="ECO:0000256" key="1">
    <source>
        <dbReference type="ARBA" id="ARBA00022448"/>
    </source>
</evidence>
<sequence>MERGEVVLETRGLEKKYGENYALEPLDLTIAAGSIHGFLGKNGAGKSTLVGMIAGSVRPTAGEILHEGTDITSTGYTERRAMGIHLLGQHAELVGALSVAENLMMPNLPRGAGGLVKWSKVRSEAREVLERYRLPFHVSTPAAELSLHDQRRLAIARTLREGGSLAMLDEPTAALSRSERRELFDWIRELNAEGQTFVFISHYNSEIQEICDECTVFRDGRLVASGVNPRSISSAEISELVTGTAVQEFHRVPVPEAQAHLELRDFRAPGVGPIDLEIGRGQIIGFVGLPSSGAKELARAIGGLNPGHTGEIVLDGKAVATADVPAAHAAGIAYLTDDRIHEGLVKEISIMESLHLGNWPTSRGLVDFPAMKRYYTSINQRLHIRSSGQQQPVGELSGGNQQKVLIGAILALNPRVIILDEPTVGVDVGTKEEIHGLMDELTRQGISVILLTYDADEMCRVADIVVAFQDQRVARVLTGADITADAIIDSLVEHTGVSA</sequence>
<keyword evidence="7" id="KW-1278">Translocase</keyword>
<keyword evidence="8" id="KW-0472">Membrane</keyword>
<dbReference type="PANTHER" id="PTHR43790">
    <property type="entry name" value="CARBOHYDRATE TRANSPORT ATP-BINDING PROTEIN MG119-RELATED"/>
    <property type="match status" value="1"/>
</dbReference>
<gene>
    <name evidence="10" type="ORF">JL107_17235</name>
</gene>
<feature type="domain" description="ABC transporter" evidence="9">
    <location>
        <begin position="249"/>
        <end position="495"/>
    </location>
</feature>
<dbReference type="PANTHER" id="PTHR43790:SF3">
    <property type="entry name" value="D-ALLOSE IMPORT ATP-BINDING PROTEIN ALSA-RELATED"/>
    <property type="match status" value="1"/>
</dbReference>
<dbReference type="CDD" id="cd03215">
    <property type="entry name" value="ABC_Carb_Monos_II"/>
    <property type="match status" value="1"/>
</dbReference>
<evidence type="ECO:0000256" key="2">
    <source>
        <dbReference type="ARBA" id="ARBA00022475"/>
    </source>
</evidence>
<dbReference type="InterPro" id="IPR003439">
    <property type="entry name" value="ABC_transporter-like_ATP-bd"/>
</dbReference>
<organism evidence="10 11">
    <name type="scientific">Nakamurella flavida</name>
    <dbReference type="NCBI Taxonomy" id="363630"/>
    <lineage>
        <taxon>Bacteria</taxon>
        <taxon>Bacillati</taxon>
        <taxon>Actinomycetota</taxon>
        <taxon>Actinomycetes</taxon>
        <taxon>Nakamurellales</taxon>
        <taxon>Nakamurellaceae</taxon>
        <taxon>Nakamurella</taxon>
    </lineage>
</organism>
<dbReference type="GO" id="GO:0005524">
    <property type="term" value="F:ATP binding"/>
    <property type="evidence" value="ECO:0007669"/>
    <property type="project" value="UniProtKB-KW"/>
</dbReference>
<keyword evidence="5" id="KW-0547">Nucleotide-binding</keyword>
<evidence type="ECO:0000313" key="10">
    <source>
        <dbReference type="EMBL" id="MBM9478195.1"/>
    </source>
</evidence>
<keyword evidence="4" id="KW-0677">Repeat</keyword>
<dbReference type="InterPro" id="IPR027417">
    <property type="entry name" value="P-loop_NTPase"/>
</dbReference>
<dbReference type="Pfam" id="PF00005">
    <property type="entry name" value="ABC_tran"/>
    <property type="match status" value="2"/>
</dbReference>
<dbReference type="PROSITE" id="PS00211">
    <property type="entry name" value="ABC_TRANSPORTER_1"/>
    <property type="match status" value="1"/>
</dbReference>
<dbReference type="Gene3D" id="3.40.50.300">
    <property type="entry name" value="P-loop containing nucleotide triphosphate hydrolases"/>
    <property type="match status" value="2"/>
</dbReference>
<proteinExistence type="predicted"/>
<keyword evidence="2" id="KW-1003">Cell membrane</keyword>
<dbReference type="Proteomes" id="UP000663801">
    <property type="component" value="Unassembled WGS sequence"/>
</dbReference>
<evidence type="ECO:0000259" key="9">
    <source>
        <dbReference type="PROSITE" id="PS50893"/>
    </source>
</evidence>
<dbReference type="InterPro" id="IPR050107">
    <property type="entry name" value="ABC_carbohydrate_import_ATPase"/>
</dbReference>
<dbReference type="AlphaFoldDB" id="A0A938YSR5"/>
<feature type="domain" description="ABC transporter" evidence="9">
    <location>
        <begin position="8"/>
        <end position="244"/>
    </location>
</feature>
<evidence type="ECO:0000256" key="4">
    <source>
        <dbReference type="ARBA" id="ARBA00022737"/>
    </source>
</evidence>
<keyword evidence="11" id="KW-1185">Reference proteome</keyword>
<dbReference type="EMBL" id="JAERWL010000015">
    <property type="protein sequence ID" value="MBM9478195.1"/>
    <property type="molecule type" value="Genomic_DNA"/>
</dbReference>
<evidence type="ECO:0000256" key="6">
    <source>
        <dbReference type="ARBA" id="ARBA00022840"/>
    </source>
</evidence>
<dbReference type="RefSeq" id="WP_205258317.1">
    <property type="nucleotide sequence ID" value="NZ_BAAAPV010000002.1"/>
</dbReference>
<accession>A0A938YSR5</accession>
<evidence type="ECO:0000256" key="5">
    <source>
        <dbReference type="ARBA" id="ARBA00022741"/>
    </source>
</evidence>
<dbReference type="InterPro" id="IPR003593">
    <property type="entry name" value="AAA+_ATPase"/>
</dbReference>
<reference evidence="10" key="1">
    <citation type="submission" date="2021-01" db="EMBL/GenBank/DDBJ databases">
        <title>KCTC 19127 draft genome.</title>
        <authorList>
            <person name="An D."/>
        </authorList>
    </citation>
    <scope>NUCLEOTIDE SEQUENCE</scope>
    <source>
        <strain evidence="10">KCTC 19127</strain>
    </source>
</reference>
<dbReference type="InterPro" id="IPR017871">
    <property type="entry name" value="ABC_transporter-like_CS"/>
</dbReference>
<evidence type="ECO:0000256" key="8">
    <source>
        <dbReference type="ARBA" id="ARBA00023136"/>
    </source>
</evidence>
<keyword evidence="1" id="KW-0813">Transport</keyword>
<evidence type="ECO:0000313" key="11">
    <source>
        <dbReference type="Proteomes" id="UP000663801"/>
    </source>
</evidence>
<keyword evidence="6 10" id="KW-0067">ATP-binding</keyword>
<dbReference type="GO" id="GO:0016887">
    <property type="term" value="F:ATP hydrolysis activity"/>
    <property type="evidence" value="ECO:0007669"/>
    <property type="project" value="InterPro"/>
</dbReference>
<dbReference type="PROSITE" id="PS50893">
    <property type="entry name" value="ABC_TRANSPORTER_2"/>
    <property type="match status" value="2"/>
</dbReference>
<name>A0A938YSR5_9ACTN</name>
<dbReference type="SMART" id="SM00382">
    <property type="entry name" value="AAA"/>
    <property type="match status" value="2"/>
</dbReference>
<keyword evidence="3" id="KW-0762">Sugar transport</keyword>
<dbReference type="SUPFAM" id="SSF52540">
    <property type="entry name" value="P-loop containing nucleoside triphosphate hydrolases"/>
    <property type="match status" value="2"/>
</dbReference>
<comment type="caution">
    <text evidence="10">The sequence shown here is derived from an EMBL/GenBank/DDBJ whole genome shotgun (WGS) entry which is preliminary data.</text>
</comment>
<evidence type="ECO:0000256" key="3">
    <source>
        <dbReference type="ARBA" id="ARBA00022597"/>
    </source>
</evidence>
<evidence type="ECO:0000256" key="7">
    <source>
        <dbReference type="ARBA" id="ARBA00022967"/>
    </source>
</evidence>
<protein>
    <submittedName>
        <fullName evidence="10">Sugar ABC transporter ATP-binding protein</fullName>
    </submittedName>
</protein>